<proteinExistence type="predicted"/>
<reference evidence="2" key="1">
    <citation type="submission" date="2021-01" db="EMBL/GenBank/DDBJ databases">
        <title>Genome public.</title>
        <authorList>
            <person name="Liu C."/>
            <person name="Sun Q."/>
        </authorList>
    </citation>
    <scope>NUCLEOTIDE SEQUENCE</scope>
    <source>
        <strain evidence="2">M6</strain>
    </source>
</reference>
<name>A0A934WSA4_9FIRM</name>
<evidence type="ECO:0000259" key="1">
    <source>
        <dbReference type="PROSITE" id="PS50801"/>
    </source>
</evidence>
<dbReference type="InterPro" id="IPR002645">
    <property type="entry name" value="STAS_dom"/>
</dbReference>
<evidence type="ECO:0000313" key="2">
    <source>
        <dbReference type="EMBL" id="MBK6089022.1"/>
    </source>
</evidence>
<dbReference type="InterPro" id="IPR036513">
    <property type="entry name" value="STAS_dom_sf"/>
</dbReference>
<dbReference type="AlphaFoldDB" id="A0A934WSA4"/>
<keyword evidence="3" id="KW-1185">Reference proteome</keyword>
<dbReference type="Proteomes" id="UP000633365">
    <property type="component" value="Unassembled WGS sequence"/>
</dbReference>
<sequence length="404" mass="44028">MDYRTMVNPTYLTAKSTVFMLAIADNEDAKRMIAGLGLQETLSKRDPSDTLVSEADAKALMTGVTVAIEARYAALSETLKKEGYKNLLDIACGYTPRAIFCKKNGISYAGLDVPVVAEELQSFADKEGLGKVYFGGDATNAASLNAAADGLEGEVLISCEGLLGYLSLSEFEQFLDGIRQILEKHSGAFVTSDLGVKYEPFAKANMSDPDAYDASRKRTMKQSDIYNDGVGRMDREKVKAFIEARGFKVETLPFYHADENLSMLQAIPESWQEKYLDLLKNACVWKMTLDPNYTQKAPVSGAEKIENLTVDYKTNGGALEMTVSGRIDTISAPAILKVFDECGDGISSVKVKAQELEYISSAGLRTMMIMVKKLGQGNVTVEGASDDIKEIFTVTGFDGIIPLL</sequence>
<accession>A0A934WSA4</accession>
<organism evidence="2 3">
    <name type="scientific">Ruminococcus difficilis</name>
    <dbReference type="NCBI Taxonomy" id="2763069"/>
    <lineage>
        <taxon>Bacteria</taxon>
        <taxon>Bacillati</taxon>
        <taxon>Bacillota</taxon>
        <taxon>Clostridia</taxon>
        <taxon>Eubacteriales</taxon>
        <taxon>Oscillospiraceae</taxon>
        <taxon>Ruminococcus</taxon>
    </lineage>
</organism>
<protein>
    <recommendedName>
        <fullName evidence="1">STAS domain-containing protein</fullName>
    </recommendedName>
</protein>
<gene>
    <name evidence="2" type="ORF">JKK62_10275</name>
</gene>
<dbReference type="CDD" id="cd07043">
    <property type="entry name" value="STAS_anti-anti-sigma_factors"/>
    <property type="match status" value="1"/>
</dbReference>
<dbReference type="Gene3D" id="3.30.750.24">
    <property type="entry name" value="STAS domain"/>
    <property type="match status" value="1"/>
</dbReference>
<dbReference type="Gene3D" id="3.40.50.150">
    <property type="entry name" value="Vaccinia Virus protein VP39"/>
    <property type="match status" value="1"/>
</dbReference>
<dbReference type="SUPFAM" id="SSF52091">
    <property type="entry name" value="SpoIIaa-like"/>
    <property type="match status" value="1"/>
</dbReference>
<dbReference type="EMBL" id="JAEQMG010000105">
    <property type="protein sequence ID" value="MBK6089022.1"/>
    <property type="molecule type" value="Genomic_DNA"/>
</dbReference>
<feature type="domain" description="STAS" evidence="1">
    <location>
        <begin position="308"/>
        <end position="404"/>
    </location>
</feature>
<dbReference type="Pfam" id="PF01740">
    <property type="entry name" value="STAS"/>
    <property type="match status" value="1"/>
</dbReference>
<comment type="caution">
    <text evidence="2">The sequence shown here is derived from an EMBL/GenBank/DDBJ whole genome shotgun (WGS) entry which is preliminary data.</text>
</comment>
<dbReference type="RefSeq" id="WP_201427819.1">
    <property type="nucleotide sequence ID" value="NZ_JAEQMG010000105.1"/>
</dbReference>
<dbReference type="PROSITE" id="PS50801">
    <property type="entry name" value="STAS"/>
    <property type="match status" value="1"/>
</dbReference>
<evidence type="ECO:0000313" key="3">
    <source>
        <dbReference type="Proteomes" id="UP000633365"/>
    </source>
</evidence>
<dbReference type="InterPro" id="IPR029063">
    <property type="entry name" value="SAM-dependent_MTases_sf"/>
</dbReference>
<dbReference type="SUPFAM" id="SSF53335">
    <property type="entry name" value="S-adenosyl-L-methionine-dependent methyltransferases"/>
    <property type="match status" value="1"/>
</dbReference>